<sequence length="54" mass="5431">MATSPKQKPGKSGTNSKQTSPKVASDAAHVLNDPKATPDEKSAAASALAQARPS</sequence>
<feature type="compositionally biased region" description="Polar residues" evidence="1">
    <location>
        <begin position="1"/>
        <end position="22"/>
    </location>
</feature>
<dbReference type="EMBL" id="JAGSXH010000114">
    <property type="protein sequence ID" value="MBS2965998.1"/>
    <property type="molecule type" value="Genomic_DNA"/>
</dbReference>
<accession>A0A8J7WP72</accession>
<dbReference type="RefSeq" id="WP_211470641.1">
    <property type="nucleotide sequence ID" value="NZ_JAGSXH010000114.1"/>
</dbReference>
<keyword evidence="3" id="KW-1185">Reference proteome</keyword>
<name>A0A8J7WP72_9ACTN</name>
<protein>
    <submittedName>
        <fullName evidence="2">Uncharacterized protein</fullName>
    </submittedName>
</protein>
<evidence type="ECO:0000256" key="1">
    <source>
        <dbReference type="SAM" id="MobiDB-lite"/>
    </source>
</evidence>
<organism evidence="2 3">
    <name type="scientific">Actinocrinis puniceicyclus</name>
    <dbReference type="NCBI Taxonomy" id="977794"/>
    <lineage>
        <taxon>Bacteria</taxon>
        <taxon>Bacillati</taxon>
        <taxon>Actinomycetota</taxon>
        <taxon>Actinomycetes</taxon>
        <taxon>Catenulisporales</taxon>
        <taxon>Actinospicaceae</taxon>
        <taxon>Actinocrinis</taxon>
    </lineage>
</organism>
<dbReference type="Proteomes" id="UP000677913">
    <property type="component" value="Unassembled WGS sequence"/>
</dbReference>
<gene>
    <name evidence="2" type="ORF">KGA66_23335</name>
</gene>
<proteinExistence type="predicted"/>
<evidence type="ECO:0000313" key="2">
    <source>
        <dbReference type="EMBL" id="MBS2965998.1"/>
    </source>
</evidence>
<dbReference type="AlphaFoldDB" id="A0A8J7WP72"/>
<evidence type="ECO:0000313" key="3">
    <source>
        <dbReference type="Proteomes" id="UP000677913"/>
    </source>
</evidence>
<reference evidence="2" key="1">
    <citation type="submission" date="2021-04" db="EMBL/GenBank/DDBJ databases">
        <title>Genome based classification of Actinospica acidithermotolerans sp. nov., an actinobacterium isolated from an Indonesian hot spring.</title>
        <authorList>
            <person name="Kusuma A.B."/>
            <person name="Putra K.E."/>
            <person name="Nafisah S."/>
            <person name="Loh J."/>
            <person name="Nouioui I."/>
            <person name="Goodfellow M."/>
        </authorList>
    </citation>
    <scope>NUCLEOTIDE SEQUENCE</scope>
    <source>
        <strain evidence="2">DSM 45618</strain>
    </source>
</reference>
<feature type="region of interest" description="Disordered" evidence="1">
    <location>
        <begin position="1"/>
        <end position="54"/>
    </location>
</feature>
<comment type="caution">
    <text evidence="2">The sequence shown here is derived from an EMBL/GenBank/DDBJ whole genome shotgun (WGS) entry which is preliminary data.</text>
</comment>
<feature type="compositionally biased region" description="Low complexity" evidence="1">
    <location>
        <begin position="43"/>
        <end position="54"/>
    </location>
</feature>